<dbReference type="EC" id="2.3.2.27" evidence="5"/>
<dbReference type="GO" id="GO:0061630">
    <property type="term" value="F:ubiquitin protein ligase activity"/>
    <property type="evidence" value="ECO:0007669"/>
    <property type="project" value="UniProtKB-UniRule"/>
</dbReference>
<dbReference type="Pfam" id="PF25598">
    <property type="entry name" value="ARM_PUB"/>
    <property type="match status" value="1"/>
</dbReference>
<dbReference type="PROSITE" id="PS51698">
    <property type="entry name" value="U_BOX"/>
    <property type="match status" value="1"/>
</dbReference>
<comment type="catalytic activity">
    <reaction evidence="1 5">
        <text>S-ubiquitinyl-[E2 ubiquitin-conjugating enzyme]-L-cysteine + [acceptor protein]-L-lysine = [E2 ubiquitin-conjugating enzyme]-L-cysteine + N(6)-ubiquitinyl-[acceptor protein]-L-lysine.</text>
        <dbReference type="EC" id="2.3.2.27"/>
    </reaction>
</comment>
<name>A0AAV1D7P8_OLDCO</name>
<dbReference type="InterPro" id="IPR003613">
    <property type="entry name" value="Ubox_domain"/>
</dbReference>
<dbReference type="SUPFAM" id="SSF48371">
    <property type="entry name" value="ARM repeat"/>
    <property type="match status" value="1"/>
</dbReference>
<dbReference type="InterPro" id="IPR016024">
    <property type="entry name" value="ARM-type_fold"/>
</dbReference>
<dbReference type="InterPro" id="IPR058678">
    <property type="entry name" value="ARM_PUB"/>
</dbReference>
<dbReference type="Pfam" id="PF04564">
    <property type="entry name" value="U-box"/>
    <property type="match status" value="1"/>
</dbReference>
<dbReference type="Proteomes" id="UP001161247">
    <property type="component" value="Chromosome 4"/>
</dbReference>
<comment type="pathway">
    <text evidence="2 5">Protein modification; protein ubiquitination.</text>
</comment>
<dbReference type="InterPro" id="IPR011989">
    <property type="entry name" value="ARM-like"/>
</dbReference>
<organism evidence="7 8">
    <name type="scientific">Oldenlandia corymbosa var. corymbosa</name>
    <dbReference type="NCBI Taxonomy" id="529605"/>
    <lineage>
        <taxon>Eukaryota</taxon>
        <taxon>Viridiplantae</taxon>
        <taxon>Streptophyta</taxon>
        <taxon>Embryophyta</taxon>
        <taxon>Tracheophyta</taxon>
        <taxon>Spermatophyta</taxon>
        <taxon>Magnoliopsida</taxon>
        <taxon>eudicotyledons</taxon>
        <taxon>Gunneridae</taxon>
        <taxon>Pentapetalae</taxon>
        <taxon>asterids</taxon>
        <taxon>lamiids</taxon>
        <taxon>Gentianales</taxon>
        <taxon>Rubiaceae</taxon>
        <taxon>Rubioideae</taxon>
        <taxon>Spermacoceae</taxon>
        <taxon>Hedyotis-Oldenlandia complex</taxon>
        <taxon>Oldenlandia</taxon>
    </lineage>
</organism>
<comment type="function">
    <text evidence="5">Functions as an E3 ubiquitin ligase.</text>
</comment>
<dbReference type="Gene3D" id="1.25.10.10">
    <property type="entry name" value="Leucine-rich Repeat Variant"/>
    <property type="match status" value="1"/>
</dbReference>
<dbReference type="EMBL" id="OX459121">
    <property type="protein sequence ID" value="CAI9102984.1"/>
    <property type="molecule type" value="Genomic_DNA"/>
</dbReference>
<protein>
    <recommendedName>
        <fullName evidence="5 6">U-box domain-containing protein</fullName>
        <ecNumber evidence="5">2.3.2.27</ecNumber>
    </recommendedName>
    <alternativeName>
        <fullName evidence="5">RING-type E3 ubiquitin transferase PUB</fullName>
    </alternativeName>
</protein>
<dbReference type="Gene3D" id="3.30.40.10">
    <property type="entry name" value="Zinc/RING finger domain, C3HC4 (zinc finger)"/>
    <property type="match status" value="1"/>
</dbReference>
<gene>
    <name evidence="7" type="ORF">OLC1_LOCUS12227</name>
</gene>
<evidence type="ECO:0000313" key="7">
    <source>
        <dbReference type="EMBL" id="CAI9102984.1"/>
    </source>
</evidence>
<evidence type="ECO:0000256" key="1">
    <source>
        <dbReference type="ARBA" id="ARBA00000900"/>
    </source>
</evidence>
<dbReference type="GO" id="GO:0016567">
    <property type="term" value="P:protein ubiquitination"/>
    <property type="evidence" value="ECO:0007669"/>
    <property type="project" value="UniProtKB-UniRule"/>
</dbReference>
<dbReference type="PANTHER" id="PTHR22849:SF23">
    <property type="entry name" value="U-BOX DOMAIN-CONTAINING PROTEIN"/>
    <property type="match status" value="1"/>
</dbReference>
<evidence type="ECO:0000259" key="6">
    <source>
        <dbReference type="PROSITE" id="PS51698"/>
    </source>
</evidence>
<dbReference type="CDD" id="cd16664">
    <property type="entry name" value="RING-Ubox_PUB"/>
    <property type="match status" value="1"/>
</dbReference>
<evidence type="ECO:0000256" key="5">
    <source>
        <dbReference type="RuleBase" id="RU369093"/>
    </source>
</evidence>
<dbReference type="PANTHER" id="PTHR22849">
    <property type="entry name" value="WDSAM1 PROTEIN"/>
    <property type="match status" value="1"/>
</dbReference>
<dbReference type="InterPro" id="IPR013083">
    <property type="entry name" value="Znf_RING/FYVE/PHD"/>
</dbReference>
<evidence type="ECO:0000256" key="3">
    <source>
        <dbReference type="ARBA" id="ARBA00022679"/>
    </source>
</evidence>
<accession>A0AAV1D7P8</accession>
<dbReference type="SMART" id="SM00504">
    <property type="entry name" value="Ubox"/>
    <property type="match status" value="1"/>
</dbReference>
<evidence type="ECO:0000313" key="8">
    <source>
        <dbReference type="Proteomes" id="UP001161247"/>
    </source>
</evidence>
<feature type="domain" description="U-box" evidence="6">
    <location>
        <begin position="14"/>
        <end position="89"/>
    </location>
</feature>
<sequence>MKKQNTCEDLTTMDFPEHFRCPISMELMKDPVTICTGVTYERKFIEKWLITYEKKTCPATMQPVESLEMTPNHTLKRLIQVWQDGRKSKSSGCSSSSSPARDIRHEELVSLLRTIESTPFKVSPLKKLRSMVEVHGDDDDDEMRLEFKKSGGVEVVIKILVQILVDSGSDFSSFRASEEAIGLLNQLIQSTDHRNNREEVKEEEEDHSTFELLMKPECIKSFTIMLQRGSADTRFSIVSLFQKMAKSDRHWNHAIIKGQGIDFFKSLLEIVSDEMSGKASSCALQVLIDVLDASKRSRVKAIEAGAVCTLIELLPDSNKSKCERIMLLLKVLCECAEGRLAFIEHGLGVSAISKKMWKVSSAATKLGVKILWLICGSNPTERVLEEMLMCGTVKKLVVLLHMGGSSSTKNRIVRIFKCHSNFWKKYPCFPSDVKEYLGLGHDVC</sequence>
<keyword evidence="4 5" id="KW-0833">Ubl conjugation pathway</keyword>
<dbReference type="InterPro" id="IPR045210">
    <property type="entry name" value="RING-Ubox_PUB"/>
</dbReference>
<evidence type="ECO:0000256" key="2">
    <source>
        <dbReference type="ARBA" id="ARBA00004906"/>
    </source>
</evidence>
<dbReference type="SUPFAM" id="SSF57850">
    <property type="entry name" value="RING/U-box"/>
    <property type="match status" value="1"/>
</dbReference>
<reference evidence="7" key="1">
    <citation type="submission" date="2023-03" db="EMBL/GenBank/DDBJ databases">
        <authorList>
            <person name="Julca I."/>
        </authorList>
    </citation>
    <scope>NUCLEOTIDE SEQUENCE</scope>
</reference>
<keyword evidence="3 5" id="KW-0808">Transferase</keyword>
<proteinExistence type="predicted"/>
<keyword evidence="8" id="KW-1185">Reference proteome</keyword>
<dbReference type="InterPro" id="IPR045185">
    <property type="entry name" value="PUB22/23/24-like"/>
</dbReference>
<dbReference type="AlphaFoldDB" id="A0AAV1D7P8"/>
<evidence type="ECO:0000256" key="4">
    <source>
        <dbReference type="ARBA" id="ARBA00022786"/>
    </source>
</evidence>